<keyword evidence="1" id="KW-0812">Transmembrane</keyword>
<evidence type="ECO:0000313" key="3">
    <source>
        <dbReference type="Proteomes" id="UP000278962"/>
    </source>
</evidence>
<feature type="transmembrane region" description="Helical" evidence="1">
    <location>
        <begin position="76"/>
        <end position="100"/>
    </location>
</feature>
<protein>
    <submittedName>
        <fullName evidence="2">Uncharacterized protein</fullName>
    </submittedName>
</protein>
<dbReference type="RefSeq" id="WP_121248205.1">
    <property type="nucleotide sequence ID" value="NZ_RBIL01000001.1"/>
</dbReference>
<accession>A0A660L8Y3</accession>
<gene>
    <name evidence="2" type="ORF">C8N24_0795</name>
</gene>
<comment type="caution">
    <text evidence="2">The sequence shown here is derived from an EMBL/GenBank/DDBJ whole genome shotgun (WGS) entry which is preliminary data.</text>
</comment>
<keyword evidence="3" id="KW-1185">Reference proteome</keyword>
<evidence type="ECO:0000313" key="2">
    <source>
        <dbReference type="EMBL" id="RKQ90979.1"/>
    </source>
</evidence>
<organism evidence="2 3">
    <name type="scientific">Solirubrobacter pauli</name>
    <dbReference type="NCBI Taxonomy" id="166793"/>
    <lineage>
        <taxon>Bacteria</taxon>
        <taxon>Bacillati</taxon>
        <taxon>Actinomycetota</taxon>
        <taxon>Thermoleophilia</taxon>
        <taxon>Solirubrobacterales</taxon>
        <taxon>Solirubrobacteraceae</taxon>
        <taxon>Solirubrobacter</taxon>
    </lineage>
</organism>
<feature type="transmembrane region" description="Helical" evidence="1">
    <location>
        <begin position="106"/>
        <end position="128"/>
    </location>
</feature>
<keyword evidence="1" id="KW-0472">Membrane</keyword>
<keyword evidence="1" id="KW-1133">Transmembrane helix</keyword>
<reference evidence="2 3" key="1">
    <citation type="submission" date="2018-10" db="EMBL/GenBank/DDBJ databases">
        <title>Genomic Encyclopedia of Archaeal and Bacterial Type Strains, Phase II (KMG-II): from individual species to whole genera.</title>
        <authorList>
            <person name="Goeker M."/>
        </authorList>
    </citation>
    <scope>NUCLEOTIDE SEQUENCE [LARGE SCALE GENOMIC DNA]</scope>
    <source>
        <strain evidence="2 3">DSM 14954</strain>
    </source>
</reference>
<dbReference type="Proteomes" id="UP000278962">
    <property type="component" value="Unassembled WGS sequence"/>
</dbReference>
<evidence type="ECO:0000256" key="1">
    <source>
        <dbReference type="SAM" id="Phobius"/>
    </source>
</evidence>
<dbReference type="EMBL" id="RBIL01000001">
    <property type="protein sequence ID" value="RKQ90979.1"/>
    <property type="molecule type" value="Genomic_DNA"/>
</dbReference>
<dbReference type="AlphaFoldDB" id="A0A660L8Y3"/>
<proteinExistence type="predicted"/>
<sequence length="257" mass="26988">MWWFAKAFGTALVLVIALGVYCWRAPWVQLKGLPDTWKFGDSLVTNVTLLGGTLTAVVGSADVVKAFLGPDADGSVALITVGAAVAAAIIALGAVVLFTFRWGGNFTLFGLLLAAAVTLAGAGGELWIISHSASELTLGGWEGRIEPITWVLAGLLVAYAVRSLRETIDQGLTEAPPAKLSAEIVAAAVLTAHVSDKPADARQLLAAIRSVRDRPDLDADTDAAEPAGGTLFQRFRRALKAGRPRPNFEMTDKAALL</sequence>
<name>A0A660L8Y3_9ACTN</name>